<sequence>MKWKAAYAEVLADQNANSTANEDQQVVDDAFKSLLDVKPELAISAGIGAAFEFKVFMNAGKPYLYLKGHLVVGVGGGGGVAAELNIQQLWELVKFIRWSLECSDFRFLDWIEKTAFEHISFLLKILATSGASFESLMAKRAIELNEFWTSLTTAKTRVRDAAQKVLQNDQLFQLTPPAKAAILSILVEDSSALLGFEDPYRAIGAEAAIKILETVRSHRELVEILRRMGNEEGKGSIVDFKRNFSKLIRQRLFNSAQADRTFKWLEGLYA</sequence>
<dbReference type="RefSeq" id="WP_131484019.1">
    <property type="nucleotide sequence ID" value="NZ_SJDL01000054.1"/>
</dbReference>
<evidence type="ECO:0000313" key="1">
    <source>
        <dbReference type="EMBL" id="TBW47988.1"/>
    </source>
</evidence>
<name>A0ABY1ZFY0_9GAMM</name>
<comment type="caution">
    <text evidence="1">The sequence shown here is derived from an EMBL/GenBank/DDBJ whole genome shotgun (WGS) entry which is preliminary data.</text>
</comment>
<evidence type="ECO:0000313" key="2">
    <source>
        <dbReference type="Proteomes" id="UP000313645"/>
    </source>
</evidence>
<accession>A0ABY1ZFY0</accession>
<keyword evidence="2" id="KW-1185">Reference proteome</keyword>
<protein>
    <submittedName>
        <fullName evidence="1">Uncharacterized protein</fullName>
    </submittedName>
</protein>
<gene>
    <name evidence="1" type="ORF">EZI54_21915</name>
</gene>
<organism evidence="1 2">
    <name type="scientific">Marinobacter halodurans</name>
    <dbReference type="NCBI Taxonomy" id="2528979"/>
    <lineage>
        <taxon>Bacteria</taxon>
        <taxon>Pseudomonadati</taxon>
        <taxon>Pseudomonadota</taxon>
        <taxon>Gammaproteobacteria</taxon>
        <taxon>Pseudomonadales</taxon>
        <taxon>Marinobacteraceae</taxon>
        <taxon>Marinobacter</taxon>
    </lineage>
</organism>
<dbReference type="EMBL" id="SJDL01000054">
    <property type="protein sequence ID" value="TBW47988.1"/>
    <property type="molecule type" value="Genomic_DNA"/>
</dbReference>
<dbReference type="Proteomes" id="UP000313645">
    <property type="component" value="Unassembled WGS sequence"/>
</dbReference>
<proteinExistence type="predicted"/>
<reference evidence="1 2" key="1">
    <citation type="submission" date="2019-02" db="EMBL/GenBank/DDBJ databases">
        <title>Marinobacter halodurans sp. nov., a marine bacterium isolated from sea tidal flat.</title>
        <authorList>
            <person name="Yoo Y."/>
            <person name="Lee D.W."/>
            <person name="Kim B.S."/>
            <person name="Kim J.-J."/>
        </authorList>
    </citation>
    <scope>NUCLEOTIDE SEQUENCE [LARGE SCALE GENOMIC DNA]</scope>
    <source>
        <strain evidence="1 2">YJ-S3-2</strain>
    </source>
</reference>